<name>A0ABS4K485_9CLOT</name>
<feature type="domain" description="N-acetyltransferase" evidence="4">
    <location>
        <begin position="15"/>
        <end position="176"/>
    </location>
</feature>
<dbReference type="SUPFAM" id="SSF55729">
    <property type="entry name" value="Acyl-CoA N-acyltransferases (Nat)"/>
    <property type="match status" value="1"/>
</dbReference>
<keyword evidence="1 5" id="KW-0808">Transferase</keyword>
<comment type="similarity">
    <text evidence="3">Belongs to the acetyltransferase family. RimJ subfamily.</text>
</comment>
<reference evidence="5 6" key="1">
    <citation type="submission" date="2021-03" db="EMBL/GenBank/DDBJ databases">
        <title>Genomic Encyclopedia of Type Strains, Phase IV (KMG-IV): sequencing the most valuable type-strain genomes for metagenomic binning, comparative biology and taxonomic classification.</title>
        <authorList>
            <person name="Goeker M."/>
        </authorList>
    </citation>
    <scope>NUCLEOTIDE SEQUENCE [LARGE SCALE GENOMIC DNA]</scope>
    <source>
        <strain evidence="5 6">DSM 28650</strain>
    </source>
</reference>
<accession>A0ABS4K485</accession>
<gene>
    <name evidence="5" type="ORF">J2Z44_002422</name>
</gene>
<organism evidence="5 6">
    <name type="scientific">Clostridium punense</name>
    <dbReference type="NCBI Taxonomy" id="1054297"/>
    <lineage>
        <taxon>Bacteria</taxon>
        <taxon>Bacillati</taxon>
        <taxon>Bacillota</taxon>
        <taxon>Clostridia</taxon>
        <taxon>Eubacteriales</taxon>
        <taxon>Clostridiaceae</taxon>
        <taxon>Clostridium</taxon>
    </lineage>
</organism>
<keyword evidence="2 5" id="KW-0012">Acyltransferase</keyword>
<dbReference type="EMBL" id="JAGGLL010000018">
    <property type="protein sequence ID" value="MBP2022599.1"/>
    <property type="molecule type" value="Genomic_DNA"/>
</dbReference>
<comment type="caution">
    <text evidence="5">The sequence shown here is derived from an EMBL/GenBank/DDBJ whole genome shotgun (WGS) entry which is preliminary data.</text>
</comment>
<keyword evidence="6" id="KW-1185">Reference proteome</keyword>
<evidence type="ECO:0000256" key="1">
    <source>
        <dbReference type="ARBA" id="ARBA00022679"/>
    </source>
</evidence>
<evidence type="ECO:0000313" key="6">
    <source>
        <dbReference type="Proteomes" id="UP001519308"/>
    </source>
</evidence>
<dbReference type="PANTHER" id="PTHR43792">
    <property type="entry name" value="GNAT FAMILY, PUTATIVE (AFU_ORTHOLOGUE AFUA_3G00765)-RELATED-RELATED"/>
    <property type="match status" value="1"/>
</dbReference>
<dbReference type="GO" id="GO:0008999">
    <property type="term" value="F:protein-N-terminal-alanine acetyltransferase activity"/>
    <property type="evidence" value="ECO:0007669"/>
    <property type="project" value="UniProtKB-EC"/>
</dbReference>
<dbReference type="InterPro" id="IPR016181">
    <property type="entry name" value="Acyl_CoA_acyltransferase"/>
</dbReference>
<dbReference type="InterPro" id="IPR000182">
    <property type="entry name" value="GNAT_dom"/>
</dbReference>
<dbReference type="Proteomes" id="UP001519308">
    <property type="component" value="Unassembled WGS sequence"/>
</dbReference>
<evidence type="ECO:0000256" key="2">
    <source>
        <dbReference type="ARBA" id="ARBA00023315"/>
    </source>
</evidence>
<dbReference type="PROSITE" id="PS51186">
    <property type="entry name" value="GNAT"/>
    <property type="match status" value="1"/>
</dbReference>
<dbReference type="Pfam" id="PF13302">
    <property type="entry name" value="Acetyltransf_3"/>
    <property type="match status" value="1"/>
</dbReference>
<dbReference type="EC" id="2.3.1.267" evidence="5"/>
<evidence type="ECO:0000256" key="3">
    <source>
        <dbReference type="ARBA" id="ARBA00038502"/>
    </source>
</evidence>
<dbReference type="PANTHER" id="PTHR43792:SF8">
    <property type="entry name" value="[RIBOSOMAL PROTEIN US5]-ALANINE N-ACETYLTRANSFERASE"/>
    <property type="match status" value="1"/>
</dbReference>
<dbReference type="Gene3D" id="3.40.630.30">
    <property type="match status" value="1"/>
</dbReference>
<dbReference type="InterPro" id="IPR051531">
    <property type="entry name" value="N-acetyltransferase"/>
</dbReference>
<proteinExistence type="inferred from homology"/>
<sequence>MKIELNLTDGERFIIELRYPIIEDAESYFRILTEGKFEYYHATIPESVDLEREWIKRREYKRENNLEYNYSIIYNNDVVGGCNIRIFQESPHIGEIGYFIDRKLFNKGVASKAVKELERIAFEELGLIRLEIRMDPRNKASEKVAIKCGFELEGLLRKVMEFNGMYFDNILYSKVK</sequence>
<evidence type="ECO:0000313" key="5">
    <source>
        <dbReference type="EMBL" id="MBP2022599.1"/>
    </source>
</evidence>
<protein>
    <submittedName>
        <fullName evidence="5">Ribosomal-protein-alanine N-acetyltransferase</fullName>
        <ecNumber evidence="5">2.3.1.267</ecNumber>
    </submittedName>
</protein>
<evidence type="ECO:0000259" key="4">
    <source>
        <dbReference type="PROSITE" id="PS51186"/>
    </source>
</evidence>
<dbReference type="RefSeq" id="WP_021285213.1">
    <property type="nucleotide sequence ID" value="NZ_JAGGLL010000018.1"/>
</dbReference>